<feature type="compositionally biased region" description="Basic and acidic residues" evidence="1">
    <location>
        <begin position="115"/>
        <end position="124"/>
    </location>
</feature>
<evidence type="ECO:0000313" key="3">
    <source>
        <dbReference type="EMBL" id="WSE31540.1"/>
    </source>
</evidence>
<evidence type="ECO:0000259" key="2">
    <source>
        <dbReference type="Pfam" id="PF00326"/>
    </source>
</evidence>
<dbReference type="PANTHER" id="PTHR43056">
    <property type="entry name" value="PEPTIDASE S9 PROLYL OLIGOPEPTIDASE"/>
    <property type="match status" value="1"/>
</dbReference>
<dbReference type="SUPFAM" id="SSF53474">
    <property type="entry name" value="alpha/beta-Hydrolases"/>
    <property type="match status" value="1"/>
</dbReference>
<dbReference type="InterPro" id="IPR029058">
    <property type="entry name" value="AB_hydrolase_fold"/>
</dbReference>
<gene>
    <name evidence="3" type="ORF">VSH64_05375</name>
</gene>
<dbReference type="GO" id="GO:0016787">
    <property type="term" value="F:hydrolase activity"/>
    <property type="evidence" value="ECO:0007669"/>
    <property type="project" value="UniProtKB-KW"/>
</dbReference>
<feature type="region of interest" description="Disordered" evidence="1">
    <location>
        <begin position="104"/>
        <end position="125"/>
    </location>
</feature>
<sequence>MQISEFGSWATPFTASLITQSATRVTDVRADGRAVVWSEARPSEGGRVQLVRRAADGATTDLLPDGFGARTSVHEYGGGDWWVRDGVVWFANWADQRLYRLAPGGKPEPVTPEPEVPRGDRYADGDLTADGTRLAVVREHHPEGGRGAADVRNEIVLLSDGAEPEVLISGPDFVASPRFSPDAGKLAWVSWNHPDMPWDSTELRVRDLATGAETLVAGGPGESVSEPRWHADGTLYFLSDRTGWWNLYRLPAGATTVEPVVRLDAEIGVPAWGLGTGRYVVLADHRVVFARWSGGFDGLALAAPDGTVTDLDTPFSAISALRPGEDGELLLLAGSPTAETSVYALSAGGTVRTVREPRDTGIGAEYVSAPEAIDFPSGDRESHALFYPPANPDFAGPEGSKPPVLVFVHGGPTSHAVPVLSAAIQYWTSRGFGVVDVNYAGSTGFGRAYREQLHGTWGVLDVADCIAAVRWLASEGRVDGGKLLIRGGSAGGYTVLAALSRADTPFAAGTDLFGVADLQALAADTHKFESRYLDRLIGPYPELREVYLDRSPIHHVDAFTRPLLVLQGADDPVVPPNQSELIVDALRSRKVPVAYLLFEGEQHGFRRAENIRRSLDAELSFYSQILGFDLPAGEAIEPVEVENLQP</sequence>
<dbReference type="Gene3D" id="3.40.50.1820">
    <property type="entry name" value="alpha/beta hydrolase"/>
    <property type="match status" value="1"/>
</dbReference>
<proteinExistence type="predicted"/>
<feature type="domain" description="Peptidase S9 prolyl oligopeptidase catalytic" evidence="2">
    <location>
        <begin position="420"/>
        <end position="627"/>
    </location>
</feature>
<dbReference type="InterPro" id="IPR050585">
    <property type="entry name" value="Xaa-Pro_dipeptidyl-ppase/CocE"/>
</dbReference>
<reference evidence="3 4" key="1">
    <citation type="journal article" date="2015" name="Int. J. Syst. Evol. Microbiol.">
        <title>Amycolatopsis rhabdoformis sp. nov., an actinomycete isolated from a tropical forest soil.</title>
        <authorList>
            <person name="Souza W.R."/>
            <person name="Silva R.E."/>
            <person name="Goodfellow M."/>
            <person name="Busarakam K."/>
            <person name="Figueiro F.S."/>
            <person name="Ferreira D."/>
            <person name="Rodrigues-Filho E."/>
            <person name="Moraes L.A.B."/>
            <person name="Zucchi T.D."/>
        </authorList>
    </citation>
    <scope>NUCLEOTIDE SEQUENCE [LARGE SCALE GENOMIC DNA]</scope>
    <source>
        <strain evidence="3 4">NCIMB 14900</strain>
    </source>
</reference>
<evidence type="ECO:0000256" key="1">
    <source>
        <dbReference type="SAM" id="MobiDB-lite"/>
    </source>
</evidence>
<dbReference type="EMBL" id="CP142149">
    <property type="protein sequence ID" value="WSE31540.1"/>
    <property type="molecule type" value="Genomic_DNA"/>
</dbReference>
<protein>
    <submittedName>
        <fullName evidence="3">S9 family peptidase</fullName>
        <ecNumber evidence="3">3.4.-.-</ecNumber>
    </submittedName>
</protein>
<dbReference type="PANTHER" id="PTHR43056:SF5">
    <property type="entry name" value="PEPTIDASE S9 PROLYL OLIGOPEPTIDASE CATALYTIC DOMAIN-CONTAINING PROTEIN"/>
    <property type="match status" value="1"/>
</dbReference>
<dbReference type="InterPro" id="IPR001375">
    <property type="entry name" value="Peptidase_S9_cat"/>
</dbReference>
<dbReference type="Pfam" id="PF00326">
    <property type="entry name" value="Peptidase_S9"/>
    <property type="match status" value="1"/>
</dbReference>
<dbReference type="InterPro" id="IPR011042">
    <property type="entry name" value="6-blade_b-propeller_TolB-like"/>
</dbReference>
<accession>A0ABZ1IDN2</accession>
<name>A0ABZ1IDN2_9PSEU</name>
<dbReference type="Gene3D" id="2.120.10.30">
    <property type="entry name" value="TolB, C-terminal domain"/>
    <property type="match status" value="1"/>
</dbReference>
<dbReference type="InterPro" id="IPR011659">
    <property type="entry name" value="WD40"/>
</dbReference>
<dbReference type="RefSeq" id="WP_326834347.1">
    <property type="nucleotide sequence ID" value="NZ_CP142149.1"/>
</dbReference>
<evidence type="ECO:0000313" key="4">
    <source>
        <dbReference type="Proteomes" id="UP001330812"/>
    </source>
</evidence>
<keyword evidence="3" id="KW-0378">Hydrolase</keyword>
<keyword evidence="4" id="KW-1185">Reference proteome</keyword>
<dbReference type="Pfam" id="PF07676">
    <property type="entry name" value="PD40"/>
    <property type="match status" value="1"/>
</dbReference>
<dbReference type="SUPFAM" id="SSF82171">
    <property type="entry name" value="DPP6 N-terminal domain-like"/>
    <property type="match status" value="1"/>
</dbReference>
<dbReference type="Proteomes" id="UP001330812">
    <property type="component" value="Chromosome"/>
</dbReference>
<dbReference type="EC" id="3.4.-.-" evidence="3"/>
<organism evidence="3 4">
    <name type="scientific">Amycolatopsis rhabdoformis</name>
    <dbReference type="NCBI Taxonomy" id="1448059"/>
    <lineage>
        <taxon>Bacteria</taxon>
        <taxon>Bacillati</taxon>
        <taxon>Actinomycetota</taxon>
        <taxon>Actinomycetes</taxon>
        <taxon>Pseudonocardiales</taxon>
        <taxon>Pseudonocardiaceae</taxon>
        <taxon>Amycolatopsis</taxon>
    </lineage>
</organism>